<dbReference type="CDD" id="cd14728">
    <property type="entry name" value="Ere-like"/>
    <property type="match status" value="1"/>
</dbReference>
<dbReference type="Gene3D" id="3.40.1660.10">
    <property type="entry name" value="EreA-like (biosynthetic domain)"/>
    <property type="match status" value="1"/>
</dbReference>
<dbReference type="InterPro" id="IPR007815">
    <property type="entry name" value="Emycin_Estase"/>
</dbReference>
<dbReference type="RefSeq" id="WP_304420410.1">
    <property type="nucleotide sequence ID" value="NZ_JANCMU010000002.1"/>
</dbReference>
<keyword evidence="2" id="KW-1185">Reference proteome</keyword>
<dbReference type="GO" id="GO:0046677">
    <property type="term" value="P:response to antibiotic"/>
    <property type="evidence" value="ECO:0007669"/>
    <property type="project" value="InterPro"/>
</dbReference>
<name>A0A9X4N2S8_9FLAO</name>
<sequence length="416" mass="48541">MRKIIIPILLLITYFINAQSFTKITDSEFKNATFESLNYLKDDLKDVKLIGLGEALHNMGGTYTAKIKMVKFLHEKCGFNVFAVESPMYNLSKVNEQLKNGTATKDTIARNISGVWSTTEMMELFEYIAETQKTENPLEYVGFDESFFPSEKNQNLPKDYEVFISRLENKTNENLKLDSIFYNAIDKTANKSYSFSKQTPQDTLLMFNKFKEINKLLKKIEYKNDNYFHFWKLNTDNLQSVYRKNYDKSNRDKQMAINTIFLAENMFPNEKIIVWGATTHLIANINEIDSYKNSNKYNKNKLGVYLKNHFKEKYYLIAFTPMQGKSGFKGYLGLGKVKVRSKKGSIEYYINENYKTNFAYVPLNNEKVKKEIKENELKKSNILWLNGGKYNGESMNISKAVDAIFYLKNEHLINQK</sequence>
<organism evidence="1 2">
    <name type="scientific">Profundicola chukchiensis</name>
    <dbReference type="NCBI Taxonomy" id="2961959"/>
    <lineage>
        <taxon>Bacteria</taxon>
        <taxon>Pseudomonadati</taxon>
        <taxon>Bacteroidota</taxon>
        <taxon>Flavobacteriia</taxon>
        <taxon>Flavobacteriales</taxon>
        <taxon>Weeksellaceae</taxon>
        <taxon>Profundicola</taxon>
    </lineage>
</organism>
<dbReference type="InterPro" id="IPR052036">
    <property type="entry name" value="Hydrolase/PRTase-associated"/>
</dbReference>
<accession>A0A9X4N2S8</accession>
<evidence type="ECO:0000313" key="1">
    <source>
        <dbReference type="EMBL" id="MDG4945864.1"/>
    </source>
</evidence>
<dbReference type="Gene3D" id="3.30.1870.10">
    <property type="entry name" value="EreA-like, domain 2"/>
    <property type="match status" value="1"/>
</dbReference>
<protein>
    <submittedName>
        <fullName evidence="1">Erythromycin esterase family protein</fullName>
    </submittedName>
</protein>
<dbReference type="Gene3D" id="1.20.1440.30">
    <property type="entry name" value="Biosynthetic Protein domain"/>
    <property type="match status" value="1"/>
</dbReference>
<proteinExistence type="predicted"/>
<dbReference type="EMBL" id="JANCMU010000002">
    <property type="protein sequence ID" value="MDG4945864.1"/>
    <property type="molecule type" value="Genomic_DNA"/>
</dbReference>
<reference evidence="1" key="1">
    <citation type="submission" date="2022-07" db="EMBL/GenBank/DDBJ databases">
        <title>Description and genome-wide analysis of Profundicola chukchiensis gen. nov., sp. nov., marine bacteria isolated from bottom sediments of the Chukchi Sea.</title>
        <authorList>
            <person name="Romanenko L."/>
            <person name="Otstavnykh N."/>
            <person name="Kurilenko V."/>
            <person name="Eremeev V."/>
            <person name="Velansky P."/>
            <person name="Mikhailov V."/>
            <person name="Isaeva M."/>
        </authorList>
    </citation>
    <scope>NUCLEOTIDE SEQUENCE</scope>
    <source>
        <strain evidence="1">KMM 9713</strain>
    </source>
</reference>
<dbReference type="Pfam" id="PF05139">
    <property type="entry name" value="Erythro_esteras"/>
    <property type="match status" value="1"/>
</dbReference>
<dbReference type="PANTHER" id="PTHR31299:SF0">
    <property type="entry name" value="ESTERASE, PUTATIVE (AFU_ORTHOLOGUE AFUA_1G05850)-RELATED"/>
    <property type="match status" value="1"/>
</dbReference>
<evidence type="ECO:0000313" key="2">
    <source>
        <dbReference type="Proteomes" id="UP001152599"/>
    </source>
</evidence>
<dbReference type="Proteomes" id="UP001152599">
    <property type="component" value="Unassembled WGS sequence"/>
</dbReference>
<comment type="caution">
    <text evidence="1">The sequence shown here is derived from an EMBL/GenBank/DDBJ whole genome shotgun (WGS) entry which is preliminary data.</text>
</comment>
<dbReference type="PANTHER" id="PTHR31299">
    <property type="entry name" value="ESTERASE, PUTATIVE (AFU_ORTHOLOGUE AFUA_1G05850)-RELATED"/>
    <property type="match status" value="1"/>
</dbReference>
<dbReference type="SUPFAM" id="SSF159501">
    <property type="entry name" value="EreA/ChaN-like"/>
    <property type="match status" value="1"/>
</dbReference>
<gene>
    <name evidence="1" type="ORF">NMK71_05510</name>
</gene>
<dbReference type="AlphaFoldDB" id="A0A9X4N2S8"/>